<keyword evidence="2" id="KW-0813">Transport</keyword>
<name>A0A5N5QM61_9AGAM</name>
<dbReference type="GO" id="GO:0005886">
    <property type="term" value="C:plasma membrane"/>
    <property type="evidence" value="ECO:0007669"/>
    <property type="project" value="UniProtKB-SubCell"/>
</dbReference>
<evidence type="ECO:0000256" key="3">
    <source>
        <dbReference type="ARBA" id="ARBA00022475"/>
    </source>
</evidence>
<dbReference type="SUPFAM" id="SSF53474">
    <property type="entry name" value="alpha/beta-Hydrolases"/>
    <property type="match status" value="1"/>
</dbReference>
<dbReference type="Pfam" id="PF03600">
    <property type="entry name" value="CitMHS"/>
    <property type="match status" value="1"/>
</dbReference>
<feature type="transmembrane region" description="Helical" evidence="8">
    <location>
        <begin position="536"/>
        <end position="556"/>
    </location>
</feature>
<keyword evidence="11" id="KW-1185">Reference proteome</keyword>
<keyword evidence="3" id="KW-1003">Cell membrane</keyword>
<comment type="caution">
    <text evidence="10">The sequence shown here is derived from an EMBL/GenBank/DDBJ whole genome shotgun (WGS) entry which is preliminary data.</text>
</comment>
<proteinExistence type="predicted"/>
<dbReference type="CDD" id="cd00625">
    <property type="entry name" value="ArsB_NhaD_permease"/>
    <property type="match status" value="1"/>
</dbReference>
<feature type="transmembrane region" description="Helical" evidence="8">
    <location>
        <begin position="957"/>
        <end position="983"/>
    </location>
</feature>
<feature type="domain" description="Citrate transporter-like" evidence="9">
    <location>
        <begin position="569"/>
        <end position="786"/>
    </location>
</feature>
<reference evidence="10 11" key="1">
    <citation type="journal article" date="2019" name="Fungal Biol. Biotechnol.">
        <title>Draft genome sequence of fastidious pathogen Ceratobasidium theobromae, which causes vascular-streak dieback in Theobroma cacao.</title>
        <authorList>
            <person name="Ali S.S."/>
            <person name="Asman A."/>
            <person name="Shao J."/>
            <person name="Firmansyah A.P."/>
            <person name="Susilo A.W."/>
            <person name="Rosmana A."/>
            <person name="McMahon P."/>
            <person name="Junaid M."/>
            <person name="Guest D."/>
            <person name="Kheng T.Y."/>
            <person name="Meinhardt L.W."/>
            <person name="Bailey B.A."/>
        </authorList>
    </citation>
    <scope>NUCLEOTIDE SEQUENCE [LARGE SCALE GENOMIC DNA]</scope>
    <source>
        <strain evidence="10 11">CT2</strain>
    </source>
</reference>
<evidence type="ECO:0000256" key="4">
    <source>
        <dbReference type="ARBA" id="ARBA00022692"/>
    </source>
</evidence>
<keyword evidence="4 8" id="KW-0812">Transmembrane</keyword>
<dbReference type="Gene3D" id="3.40.50.1820">
    <property type="entry name" value="alpha/beta hydrolase"/>
    <property type="match status" value="1"/>
</dbReference>
<feature type="transmembrane region" description="Helical" evidence="8">
    <location>
        <begin position="659"/>
        <end position="677"/>
    </location>
</feature>
<feature type="transmembrane region" description="Helical" evidence="8">
    <location>
        <begin position="577"/>
        <end position="607"/>
    </location>
</feature>
<dbReference type="OrthoDB" id="442352at2759"/>
<evidence type="ECO:0000256" key="2">
    <source>
        <dbReference type="ARBA" id="ARBA00022448"/>
    </source>
</evidence>
<feature type="transmembrane region" description="Helical" evidence="8">
    <location>
        <begin position="747"/>
        <end position="767"/>
    </location>
</feature>
<dbReference type="PANTHER" id="PTHR43302:SF5">
    <property type="entry name" value="TRANSPORTER ARSB-RELATED"/>
    <property type="match status" value="1"/>
</dbReference>
<dbReference type="InterPro" id="IPR004680">
    <property type="entry name" value="Cit_transptr-like_dom"/>
</dbReference>
<feature type="transmembrane region" description="Helical" evidence="8">
    <location>
        <begin position="619"/>
        <end position="647"/>
    </location>
</feature>
<dbReference type="GO" id="GO:0055085">
    <property type="term" value="P:transmembrane transport"/>
    <property type="evidence" value="ECO:0007669"/>
    <property type="project" value="InterPro"/>
</dbReference>
<evidence type="ECO:0000313" key="11">
    <source>
        <dbReference type="Proteomes" id="UP000383932"/>
    </source>
</evidence>
<evidence type="ECO:0000256" key="7">
    <source>
        <dbReference type="SAM" id="MobiDB-lite"/>
    </source>
</evidence>
<dbReference type="Proteomes" id="UP000383932">
    <property type="component" value="Unassembled WGS sequence"/>
</dbReference>
<dbReference type="EMBL" id="SSOP01000052">
    <property type="protein sequence ID" value="KAB5592850.1"/>
    <property type="molecule type" value="Genomic_DNA"/>
</dbReference>
<evidence type="ECO:0000256" key="1">
    <source>
        <dbReference type="ARBA" id="ARBA00004651"/>
    </source>
</evidence>
<comment type="subcellular location">
    <subcellularLocation>
        <location evidence="1">Cell membrane</location>
        <topology evidence="1">Multi-pass membrane protein</topology>
    </subcellularLocation>
</comment>
<accession>A0A5N5QM61</accession>
<gene>
    <name evidence="10" type="ORF">CTheo_3710</name>
</gene>
<evidence type="ECO:0000313" key="10">
    <source>
        <dbReference type="EMBL" id="KAB5592850.1"/>
    </source>
</evidence>
<sequence>MKGCVLVRGPVMRATAQQRSRPPLDDDADDDDESILDDICNWWRGTTDGDQSGMSSSIVQYSTVLPDRHVPRVIRIRRTLPVAPGSYALFQLLRTLELVAPAVSRVVARFPLAPVPRSALVGLAVSDSSGVPSPWIVLGTLVGLPIALWVYKCAMMVVFQRKIIYMGGIPLGSRSQELQMSDKNSGVEEITVPSDGATLHGIVVSSRPSESAPLIIMYLQGNAGTPLHRIPKFRVLLNGLVGLAREVKIVAVAPRSYWKSTNKSPCQAGFLSDYAATLGWISDTYPRSPVVLYGHSIGGSVAVNLLASMPADPLSPVHGLVLENAFTSVPDMVRTVYPHKWLPYYHLGPLVFDKWDALGALGQASDTCSLLRQVLRGPCSVLVLNSANDELVPSRMGQDLFEAARKVCFERGNSSHRDGPKRLVIPAGLHDDAFTKRQWMGAMRDYLVKVASGGHKHHVGLRFSLFEPVAIMAVAEVVQPRSEYSADVNNWRSILTIIVFLIANVLVIAPFGIPLPRFLNKPIAVVLFRPQSESRQYFPVNYVSAPVFGVFFLWAAQCIDGTIVRNGIVGTEGIKPLDIMALFISLAYIAITLDATGLLRFLAFWVVRKGGSSGRRLYLFLYIFFFSFGVLVGNDPIILSGTAFLAYLTRVAGIVPPTAWIFAQFCACNIASAVLVSSNPTNLVVAGGFSISFLVFTANLVLPVLASAVAVYPVLRWGLFRSTTLIPPSISAHGLDPKAALVDSRGAIFGSALMLTTLMVLVGTSAGGLHVEVWMITVPAAIIMFIRDVLHDISTHRHKLKSAPDSPVETHHHPGAPIPREVGETPHENDAIELSAFPTTSIVRKLSVHESVDTEQTKSSAPKRSLPFNLSRRFPTPITTLRRLPYPLLPFAFSMFILVQGLVSTGWIAVFAGWWAAWVRVSGKVCGTNIGATILLARVIQVWEVLDHPSARDRHGAIYALAIGSNYGAFSTVFSASLAGLLWRDILRQKGIVVKRSEFAKLNLALVFVAMLVGCAVLLAQIYVRPPT</sequence>
<feature type="transmembrane region" description="Helical" evidence="8">
    <location>
        <begin position="689"/>
        <end position="715"/>
    </location>
</feature>
<dbReference type="AlphaFoldDB" id="A0A5N5QM61"/>
<evidence type="ECO:0000256" key="6">
    <source>
        <dbReference type="ARBA" id="ARBA00023136"/>
    </source>
</evidence>
<feature type="transmembrane region" description="Helical" evidence="8">
    <location>
        <begin position="1004"/>
        <end position="1024"/>
    </location>
</feature>
<keyword evidence="5 8" id="KW-1133">Transmembrane helix</keyword>
<dbReference type="PANTHER" id="PTHR43302">
    <property type="entry name" value="TRANSPORTER ARSB-RELATED"/>
    <property type="match status" value="1"/>
</dbReference>
<dbReference type="InterPro" id="IPR029058">
    <property type="entry name" value="AB_hydrolase_fold"/>
</dbReference>
<evidence type="ECO:0000259" key="9">
    <source>
        <dbReference type="Pfam" id="PF03600"/>
    </source>
</evidence>
<evidence type="ECO:0000256" key="8">
    <source>
        <dbReference type="SAM" id="Phobius"/>
    </source>
</evidence>
<organism evidence="10 11">
    <name type="scientific">Ceratobasidium theobromae</name>
    <dbReference type="NCBI Taxonomy" id="1582974"/>
    <lineage>
        <taxon>Eukaryota</taxon>
        <taxon>Fungi</taxon>
        <taxon>Dikarya</taxon>
        <taxon>Basidiomycota</taxon>
        <taxon>Agaricomycotina</taxon>
        <taxon>Agaricomycetes</taxon>
        <taxon>Cantharellales</taxon>
        <taxon>Ceratobasidiaceae</taxon>
        <taxon>Ceratobasidium</taxon>
    </lineage>
</organism>
<feature type="transmembrane region" description="Helical" evidence="8">
    <location>
        <begin position="494"/>
        <end position="516"/>
    </location>
</feature>
<keyword evidence="6 8" id="KW-0472">Membrane</keyword>
<evidence type="ECO:0000256" key="5">
    <source>
        <dbReference type="ARBA" id="ARBA00022989"/>
    </source>
</evidence>
<protein>
    <submittedName>
        <fullName evidence="10">Protein bem46</fullName>
    </submittedName>
</protein>
<feature type="region of interest" description="Disordered" evidence="7">
    <location>
        <begin position="800"/>
        <end position="824"/>
    </location>
</feature>
<feature type="transmembrane region" description="Helical" evidence="8">
    <location>
        <begin position="891"/>
        <end position="915"/>
    </location>
</feature>